<gene>
    <name evidence="2" type="ORF">VSP0166_LOCUS2172</name>
</gene>
<name>A0A7S4HM19_9EUKA</name>
<evidence type="ECO:0000313" key="2">
    <source>
        <dbReference type="EMBL" id="CAE2203304.1"/>
    </source>
</evidence>
<sequence>MSIIHIFENEIVKQLAENQALALQFCATKIDPFAPPSEQPATQKASTTTIGHPSSGVMPKIKQEQQGSLLKSLASPPTEPGIKTILQSFEKKMEAMANDYKTSLKAFEGSLAMMAQQIEENSKIQMKCFQEILQEMGNTHKMALETLAERINEQTSADESKKRKLTSPDDATDATNSLPPKKTPKLQFKSSRTNEMKRM</sequence>
<feature type="region of interest" description="Disordered" evidence="1">
    <location>
        <begin position="34"/>
        <end position="56"/>
    </location>
</feature>
<dbReference type="AlphaFoldDB" id="A0A7S4HM19"/>
<proteinExistence type="predicted"/>
<protein>
    <submittedName>
        <fullName evidence="2">Uncharacterized protein</fullName>
    </submittedName>
</protein>
<accession>A0A7S4HM19</accession>
<reference evidence="2" key="1">
    <citation type="submission" date="2021-01" db="EMBL/GenBank/DDBJ databases">
        <authorList>
            <person name="Corre E."/>
            <person name="Pelletier E."/>
            <person name="Niang G."/>
            <person name="Scheremetjew M."/>
            <person name="Finn R."/>
            <person name="Kale V."/>
            <person name="Holt S."/>
            <person name="Cochrane G."/>
            <person name="Meng A."/>
            <person name="Brown T."/>
            <person name="Cohen L."/>
        </authorList>
    </citation>
    <scope>NUCLEOTIDE SEQUENCE</scope>
    <source>
        <strain evidence="2">DIVA3 518/3/11/1/6</strain>
    </source>
</reference>
<dbReference type="EMBL" id="HBKP01003047">
    <property type="protein sequence ID" value="CAE2203304.1"/>
    <property type="molecule type" value="Transcribed_RNA"/>
</dbReference>
<feature type="region of interest" description="Disordered" evidence="1">
    <location>
        <begin position="153"/>
        <end position="199"/>
    </location>
</feature>
<organism evidence="2">
    <name type="scientific">Vannella robusta</name>
    <dbReference type="NCBI Taxonomy" id="1487602"/>
    <lineage>
        <taxon>Eukaryota</taxon>
        <taxon>Amoebozoa</taxon>
        <taxon>Discosea</taxon>
        <taxon>Flabellinia</taxon>
        <taxon>Vannellidae</taxon>
        <taxon>Vannella</taxon>
    </lineage>
</organism>
<feature type="compositionally biased region" description="Polar residues" evidence="1">
    <location>
        <begin position="39"/>
        <end position="52"/>
    </location>
</feature>
<evidence type="ECO:0000256" key="1">
    <source>
        <dbReference type="SAM" id="MobiDB-lite"/>
    </source>
</evidence>